<evidence type="ECO:0000256" key="1">
    <source>
        <dbReference type="ARBA" id="ARBA00004651"/>
    </source>
</evidence>
<evidence type="ECO:0000256" key="3">
    <source>
        <dbReference type="ARBA" id="ARBA00022475"/>
    </source>
</evidence>
<dbReference type="KEGG" id="cheb:HH215_12700"/>
<feature type="domain" description="Major facilitator superfamily (MFS) profile" evidence="8">
    <location>
        <begin position="16"/>
        <end position="400"/>
    </location>
</feature>
<name>A0A7Z2VJC7_9BACL</name>
<feature type="transmembrane region" description="Helical" evidence="7">
    <location>
        <begin position="377"/>
        <end position="396"/>
    </location>
</feature>
<evidence type="ECO:0000313" key="9">
    <source>
        <dbReference type="EMBL" id="QJD83954.1"/>
    </source>
</evidence>
<sequence length="400" mass="44155">MKNNVMASLLGRYDSGIWIRVLGSALTTITGFMIRPFLVLYLYDQMDGSVILPMIIVGLQPLCGMFVSWYGGGWSDRYGRKPIMLTALFLQMICMVGYVFAEDVWQYAMISIVNGIGFALYMPAANAQITDMVSEDKRAEVFALMHTAFNVGAAVGPVLGLLMFDWNPSAVFILSAISFVIYGSIVWLKLPETAPLTKGHSGSNIKRAHAKTKFSWKLHKPILLMTVLSLPVGLLYAQVESTLPLHLQTNFDSYRTVLASLLTFNGIMVIALQIWIARRTEAVSSHLIIAVSYALFAIVSIGYGYSNTILWLFAAEFIFTIGEMIFGPHMQKSVSIMAPEEQRGFYFSVYGSSQLLSRGLGPILGGLMLSWSNGETLFVALAVLIGIAGFLQVKVIRKYA</sequence>
<proteinExistence type="predicted"/>
<protein>
    <submittedName>
        <fullName evidence="9">MFS transporter</fullName>
    </submittedName>
</protein>
<feature type="transmembrane region" description="Helical" evidence="7">
    <location>
        <begin position="21"/>
        <end position="43"/>
    </location>
</feature>
<reference evidence="9 10" key="1">
    <citation type="submission" date="2020-04" db="EMBL/GenBank/DDBJ databases">
        <title>Genome sequencing of novel species.</title>
        <authorList>
            <person name="Heo J."/>
            <person name="Kim S.-J."/>
            <person name="Kim J.-S."/>
            <person name="Hong S.-B."/>
            <person name="Kwon S.-W."/>
        </authorList>
    </citation>
    <scope>NUCLEOTIDE SEQUENCE [LARGE SCALE GENOMIC DNA]</scope>
    <source>
        <strain evidence="9 10">MFER-1</strain>
    </source>
</reference>
<evidence type="ECO:0000256" key="6">
    <source>
        <dbReference type="ARBA" id="ARBA00023136"/>
    </source>
</evidence>
<dbReference type="Pfam" id="PF07690">
    <property type="entry name" value="MFS_1"/>
    <property type="match status" value="1"/>
</dbReference>
<dbReference type="AlphaFoldDB" id="A0A7Z2VJC7"/>
<dbReference type="InterPro" id="IPR020846">
    <property type="entry name" value="MFS_dom"/>
</dbReference>
<dbReference type="InterPro" id="IPR036259">
    <property type="entry name" value="MFS_trans_sf"/>
</dbReference>
<feature type="transmembrane region" description="Helical" evidence="7">
    <location>
        <begin position="221"/>
        <end position="237"/>
    </location>
</feature>
<dbReference type="GO" id="GO:0005886">
    <property type="term" value="C:plasma membrane"/>
    <property type="evidence" value="ECO:0007669"/>
    <property type="project" value="UniProtKB-SubCell"/>
</dbReference>
<dbReference type="PROSITE" id="PS50850">
    <property type="entry name" value="MFS"/>
    <property type="match status" value="1"/>
</dbReference>
<feature type="transmembrane region" description="Helical" evidence="7">
    <location>
        <begin position="83"/>
        <end position="101"/>
    </location>
</feature>
<evidence type="ECO:0000256" key="4">
    <source>
        <dbReference type="ARBA" id="ARBA00022692"/>
    </source>
</evidence>
<feature type="transmembrane region" description="Helical" evidence="7">
    <location>
        <begin position="107"/>
        <end position="129"/>
    </location>
</feature>
<dbReference type="EMBL" id="CP051680">
    <property type="protein sequence ID" value="QJD83954.1"/>
    <property type="molecule type" value="Genomic_DNA"/>
</dbReference>
<dbReference type="PANTHER" id="PTHR43414:SF1">
    <property type="entry name" value="PEPTIDE PERMEASE"/>
    <property type="match status" value="1"/>
</dbReference>
<dbReference type="GO" id="GO:0022857">
    <property type="term" value="F:transmembrane transporter activity"/>
    <property type="evidence" value="ECO:0007669"/>
    <property type="project" value="InterPro"/>
</dbReference>
<dbReference type="RefSeq" id="WP_169280241.1">
    <property type="nucleotide sequence ID" value="NZ_CP051680.1"/>
</dbReference>
<evidence type="ECO:0000259" key="8">
    <source>
        <dbReference type="PROSITE" id="PS50850"/>
    </source>
</evidence>
<dbReference type="CDD" id="cd17329">
    <property type="entry name" value="MFS_MdtH_MDR_like"/>
    <property type="match status" value="1"/>
</dbReference>
<dbReference type="Proteomes" id="UP000502248">
    <property type="component" value="Chromosome"/>
</dbReference>
<keyword evidence="2" id="KW-0813">Transport</keyword>
<evidence type="ECO:0000313" key="10">
    <source>
        <dbReference type="Proteomes" id="UP000502248"/>
    </source>
</evidence>
<feature type="transmembrane region" description="Helical" evidence="7">
    <location>
        <begin position="141"/>
        <end position="164"/>
    </location>
</feature>
<feature type="transmembrane region" description="Helical" evidence="7">
    <location>
        <begin position="170"/>
        <end position="188"/>
    </location>
</feature>
<keyword evidence="4 7" id="KW-0812">Transmembrane</keyword>
<keyword evidence="10" id="KW-1185">Reference proteome</keyword>
<comment type="subcellular location">
    <subcellularLocation>
        <location evidence="1">Cell membrane</location>
        <topology evidence="1">Multi-pass membrane protein</topology>
    </subcellularLocation>
</comment>
<dbReference type="PROSITE" id="PS00216">
    <property type="entry name" value="SUGAR_TRANSPORT_1"/>
    <property type="match status" value="1"/>
</dbReference>
<feature type="transmembrane region" description="Helical" evidence="7">
    <location>
        <begin position="283"/>
        <end position="303"/>
    </location>
</feature>
<dbReference type="PANTHER" id="PTHR43414">
    <property type="entry name" value="MULTIDRUG RESISTANCE PROTEIN MDTG"/>
    <property type="match status" value="1"/>
</dbReference>
<dbReference type="SUPFAM" id="SSF103473">
    <property type="entry name" value="MFS general substrate transporter"/>
    <property type="match status" value="1"/>
</dbReference>
<keyword evidence="5 7" id="KW-1133">Transmembrane helix</keyword>
<evidence type="ECO:0000256" key="7">
    <source>
        <dbReference type="SAM" id="Phobius"/>
    </source>
</evidence>
<evidence type="ECO:0000256" key="5">
    <source>
        <dbReference type="ARBA" id="ARBA00022989"/>
    </source>
</evidence>
<feature type="transmembrane region" description="Helical" evidence="7">
    <location>
        <begin position="49"/>
        <end position="71"/>
    </location>
</feature>
<gene>
    <name evidence="9" type="ORF">HH215_12700</name>
</gene>
<dbReference type="InterPro" id="IPR005829">
    <property type="entry name" value="Sugar_transporter_CS"/>
</dbReference>
<evidence type="ECO:0000256" key="2">
    <source>
        <dbReference type="ARBA" id="ARBA00022448"/>
    </source>
</evidence>
<keyword evidence="3" id="KW-1003">Cell membrane</keyword>
<accession>A0A7Z2VJC7</accession>
<organism evidence="9 10">
    <name type="scientific">Cohnella herbarum</name>
    <dbReference type="NCBI Taxonomy" id="2728023"/>
    <lineage>
        <taxon>Bacteria</taxon>
        <taxon>Bacillati</taxon>
        <taxon>Bacillota</taxon>
        <taxon>Bacilli</taxon>
        <taxon>Bacillales</taxon>
        <taxon>Paenibacillaceae</taxon>
        <taxon>Cohnella</taxon>
    </lineage>
</organism>
<dbReference type="InterPro" id="IPR011701">
    <property type="entry name" value="MFS"/>
</dbReference>
<keyword evidence="6 7" id="KW-0472">Membrane</keyword>
<dbReference type="Gene3D" id="1.20.1250.20">
    <property type="entry name" value="MFS general substrate transporter like domains"/>
    <property type="match status" value="1"/>
</dbReference>
<feature type="transmembrane region" description="Helical" evidence="7">
    <location>
        <begin position="257"/>
        <end position="276"/>
    </location>
</feature>